<evidence type="ECO:0000313" key="3">
    <source>
        <dbReference type="Proteomes" id="UP001165060"/>
    </source>
</evidence>
<accession>A0ABQ6MHQ8</accession>
<dbReference type="Proteomes" id="UP001165060">
    <property type="component" value="Unassembled WGS sequence"/>
</dbReference>
<sequence length="433" mass="47428">MTMTTEMCLLTDSSKLEASPPSTPDLDGAVASTPPPSTPDLDGAVASTPPSTPDLDGAVMSSFLPRMEHSQGAGASSGDPAGWQHVPDEGVILWAHGRSATGTFGDTIKAMWPGGMEYCNDCKESFGPAKDCRRQKGEVPFRQADMVSCMALGKRFIHQKPWFSDPSQGFHSNPTKEDVANWRKELKSKDTTDMRRSDLEFLIQRYKTVDSEADVMRAAASSGFRTIVTSFRENMLALQVSSMELNCKNSGCKRDKTTGGFAASAMEAKYMGPGKSLSKKGNVKYLVDVHMASFAKGVEAALDQGLRVIPFTFREVTTDVCGSARRFFKEVGLEVTDECTERISHTDSVKGDKKELTLEDRVGPTIAAHFRAEFGGGKHAWMLDLKPYDKSFMDWLDTWREDAPYFTSVMDRAYAAADARRALTEAPVMPVTA</sequence>
<proteinExistence type="predicted"/>
<protein>
    <submittedName>
        <fullName evidence="2">Uncharacterized protein</fullName>
    </submittedName>
</protein>
<gene>
    <name evidence="2" type="ORF">TeGR_g4962</name>
</gene>
<name>A0ABQ6MHQ8_9STRA</name>
<feature type="region of interest" description="Disordered" evidence="1">
    <location>
        <begin position="1"/>
        <end position="59"/>
    </location>
</feature>
<comment type="caution">
    <text evidence="2">The sequence shown here is derived from an EMBL/GenBank/DDBJ whole genome shotgun (WGS) entry which is preliminary data.</text>
</comment>
<reference evidence="2 3" key="1">
    <citation type="journal article" date="2023" name="Commun. Biol.">
        <title>Genome analysis of Parmales, the sister group of diatoms, reveals the evolutionary specialization of diatoms from phago-mixotrophs to photoautotrophs.</title>
        <authorList>
            <person name="Ban H."/>
            <person name="Sato S."/>
            <person name="Yoshikawa S."/>
            <person name="Yamada K."/>
            <person name="Nakamura Y."/>
            <person name="Ichinomiya M."/>
            <person name="Sato N."/>
            <person name="Blanc-Mathieu R."/>
            <person name="Endo H."/>
            <person name="Kuwata A."/>
            <person name="Ogata H."/>
        </authorList>
    </citation>
    <scope>NUCLEOTIDE SEQUENCE [LARGE SCALE GENOMIC DNA]</scope>
</reference>
<organism evidence="2 3">
    <name type="scientific">Tetraparma gracilis</name>
    <dbReference type="NCBI Taxonomy" id="2962635"/>
    <lineage>
        <taxon>Eukaryota</taxon>
        <taxon>Sar</taxon>
        <taxon>Stramenopiles</taxon>
        <taxon>Ochrophyta</taxon>
        <taxon>Bolidophyceae</taxon>
        <taxon>Parmales</taxon>
        <taxon>Triparmaceae</taxon>
        <taxon>Tetraparma</taxon>
    </lineage>
</organism>
<keyword evidence="3" id="KW-1185">Reference proteome</keyword>
<evidence type="ECO:0000256" key="1">
    <source>
        <dbReference type="SAM" id="MobiDB-lite"/>
    </source>
</evidence>
<evidence type="ECO:0000313" key="2">
    <source>
        <dbReference type="EMBL" id="GMI26560.1"/>
    </source>
</evidence>
<dbReference type="EMBL" id="BRYB01001473">
    <property type="protein sequence ID" value="GMI26560.1"/>
    <property type="molecule type" value="Genomic_DNA"/>
</dbReference>